<dbReference type="Gene3D" id="3.90.550.10">
    <property type="entry name" value="Spore Coat Polysaccharide Biosynthesis Protein SpsA, Chain A"/>
    <property type="match status" value="1"/>
</dbReference>
<dbReference type="Pfam" id="PF13704">
    <property type="entry name" value="Glyco_tranf_2_4"/>
    <property type="match status" value="1"/>
</dbReference>
<organism evidence="1 3">
    <name type="scientific">Rubrobacter radiotolerans</name>
    <name type="common">Arthrobacter radiotolerans</name>
    <dbReference type="NCBI Taxonomy" id="42256"/>
    <lineage>
        <taxon>Bacteria</taxon>
        <taxon>Bacillati</taxon>
        <taxon>Actinomycetota</taxon>
        <taxon>Rubrobacteria</taxon>
        <taxon>Rubrobacterales</taxon>
        <taxon>Rubrobacteraceae</taxon>
        <taxon>Rubrobacter</taxon>
    </lineage>
</organism>
<evidence type="ECO:0000313" key="2">
    <source>
        <dbReference type="EMBL" id="MDX5893866.1"/>
    </source>
</evidence>
<keyword evidence="1" id="KW-0808">Transferase</keyword>
<dbReference type="HOGENOM" id="CLU_434678_0_0_11"/>
<dbReference type="KEGG" id="rrd:RradSPS_1176"/>
<dbReference type="InterPro" id="IPR029044">
    <property type="entry name" value="Nucleotide-diphossugar_trans"/>
</dbReference>
<gene>
    <name evidence="1" type="ORF">RradSPS_1176</name>
    <name evidence="2" type="ORF">SIL72_07455</name>
</gene>
<dbReference type="EMBL" id="CP007514">
    <property type="protein sequence ID" value="AHY46459.1"/>
    <property type="molecule type" value="Genomic_DNA"/>
</dbReference>
<protein>
    <submittedName>
        <fullName evidence="1">Glycosyl transferase family 2</fullName>
    </submittedName>
    <submittedName>
        <fullName evidence="2">Glycosyltransferase family 2 protein</fullName>
    </submittedName>
</protein>
<name>A0A023X312_RUBRA</name>
<dbReference type="Proteomes" id="UP000025229">
    <property type="component" value="Chromosome"/>
</dbReference>
<dbReference type="GO" id="GO:0016740">
    <property type="term" value="F:transferase activity"/>
    <property type="evidence" value="ECO:0007669"/>
    <property type="project" value="UniProtKB-KW"/>
</dbReference>
<dbReference type="EMBL" id="JAWXXX010000001">
    <property type="protein sequence ID" value="MDX5893866.1"/>
    <property type="molecule type" value="Genomic_DNA"/>
</dbReference>
<dbReference type="InterPro" id="IPR027417">
    <property type="entry name" value="P-loop_NTPase"/>
</dbReference>
<reference evidence="1 3" key="1">
    <citation type="submission" date="2014-03" db="EMBL/GenBank/DDBJ databases">
        <title>Complete genome sequence of the Radio-Resistant Rubrobacter radiotolerans RSPS-4.</title>
        <authorList>
            <person name="Egas C.C."/>
            <person name="Barroso C.C."/>
            <person name="Froufe H.J.C."/>
            <person name="Pacheco J.J."/>
            <person name="Albuquerque L.L."/>
            <person name="da Costa M.M.S."/>
        </authorList>
    </citation>
    <scope>NUCLEOTIDE SEQUENCE [LARGE SCALE GENOMIC DNA]</scope>
    <source>
        <strain evidence="1 3">RSPS-4</strain>
    </source>
</reference>
<dbReference type="Pfam" id="PF13469">
    <property type="entry name" value="Sulfotransfer_3"/>
    <property type="match status" value="1"/>
</dbReference>
<dbReference type="RefSeq" id="WP_084263753.1">
    <property type="nucleotide sequence ID" value="NZ_CP007514.1"/>
</dbReference>
<keyword evidence="3" id="KW-1185">Reference proteome</keyword>
<accession>A0A023X312</accession>
<dbReference type="Gene3D" id="3.40.50.300">
    <property type="entry name" value="P-loop containing nucleotide triphosphate hydrolases"/>
    <property type="match status" value="1"/>
</dbReference>
<dbReference type="SUPFAM" id="SSF53448">
    <property type="entry name" value="Nucleotide-diphospho-sugar transferases"/>
    <property type="match status" value="1"/>
</dbReference>
<sequence>MNIYGISTVRNEADIMETNILYHLSLGLDHVLVLDNGSSDGTDAVLERIAQRDERVSWVRNDSTFDQEKLTTELAREAVRRGADWLVPFDADEFWWVEENNLREILSRTEAGALRVSLVNFVQSRGVRSLKPESLLRMTYRAEEKRLGWGPDTRERIENRELAYVEIAYPQKWISRPAEDVEILRGNHDVRQIRGPKTQAEGIYLLHAPLRSRAVLKNKAEQGRRLDEAGIDPQSGWHLRRLSVLESQGRLDEEWAANSYSAGRLDLGEKKRTLLPDTRLREALSPILQSSTGGTSEKGKTSSARPLFVAGCQRSGTTAFAEYLNVHPEVMLLRERYKFIPHEVASDLLSFERILQYSAGETNVPEEQYVELLASKDQKKLKWVGDKNPDYYAFFGRLVRQNPGARFIVLYRPLEEVAESFEARAKDPEDHWPASFDLQKSVEVWNNALKRTKAFAEGDPGAEVLVLSYRDFFYRNETCIPLISHFLGIAFDNEIQKDWKIRSDAFERNRRQKTDLTQEQKNFLEERKDHAVEEWVLQRIEDQWDNPGICFRGRRGSTSSSRWKAREVGLQRKEDTRREEFLKMRRHVRHLALQNVSLKRQLAEARSSVTWRMLDAFSKARAIVMRQTK</sequence>
<evidence type="ECO:0000313" key="3">
    <source>
        <dbReference type="Proteomes" id="UP000025229"/>
    </source>
</evidence>
<dbReference type="SUPFAM" id="SSF52540">
    <property type="entry name" value="P-loop containing nucleoside triphosphate hydrolases"/>
    <property type="match status" value="1"/>
</dbReference>
<dbReference type="eggNOG" id="COG0463">
    <property type="taxonomic scope" value="Bacteria"/>
</dbReference>
<dbReference type="Proteomes" id="UP001281130">
    <property type="component" value="Unassembled WGS sequence"/>
</dbReference>
<dbReference type="STRING" id="42256.RradSPS_1176"/>
<dbReference type="AlphaFoldDB" id="A0A023X312"/>
<reference evidence="2" key="2">
    <citation type="submission" date="2023-11" db="EMBL/GenBank/DDBJ databases">
        <title>MicrobeMod: A computational toolkit for identifying prokaryotic methylation and restriction-modification with nanopore sequencing.</title>
        <authorList>
            <person name="Crits-Christoph A."/>
            <person name="Kang S.C."/>
            <person name="Lee H."/>
            <person name="Ostrov N."/>
        </authorList>
    </citation>
    <scope>NUCLEOTIDE SEQUENCE</scope>
    <source>
        <strain evidence="2">ATCC 51242</strain>
    </source>
</reference>
<proteinExistence type="predicted"/>
<evidence type="ECO:0000313" key="1">
    <source>
        <dbReference type="EMBL" id="AHY46459.1"/>
    </source>
</evidence>